<proteinExistence type="predicted"/>
<sequence length="59" mass="6576">MQQLERGSAASDIIAISRLSPIDRRVITHAVKEIRATQERMASTAGSLGIDQWRTPTER</sequence>
<dbReference type="EMBL" id="JACHVQ010000002">
    <property type="protein sequence ID" value="MBB2893005.1"/>
    <property type="molecule type" value="Genomic_DNA"/>
</dbReference>
<protein>
    <submittedName>
        <fullName evidence="2">Uncharacterized protein</fullName>
    </submittedName>
</protein>
<dbReference type="Proteomes" id="UP000559182">
    <property type="component" value="Unassembled WGS sequence"/>
</dbReference>
<dbReference type="AlphaFoldDB" id="A0A839NCU4"/>
<reference evidence="2 3" key="1">
    <citation type="submission" date="2020-08" db="EMBL/GenBank/DDBJ databases">
        <title>Sequencing the genomes of 1000 actinobacteria strains.</title>
        <authorList>
            <person name="Klenk H.-P."/>
        </authorList>
    </citation>
    <scope>NUCLEOTIDE SEQUENCE [LARGE SCALE GENOMIC DNA]</scope>
    <source>
        <strain evidence="2 3">DSM 105369</strain>
    </source>
</reference>
<evidence type="ECO:0000313" key="2">
    <source>
        <dbReference type="EMBL" id="MBB2893005.1"/>
    </source>
</evidence>
<dbReference type="RefSeq" id="WP_183321379.1">
    <property type="nucleotide sequence ID" value="NZ_JACHVQ010000002.1"/>
</dbReference>
<comment type="caution">
    <text evidence="2">The sequence shown here is derived from an EMBL/GenBank/DDBJ whole genome shotgun (WGS) entry which is preliminary data.</text>
</comment>
<evidence type="ECO:0000256" key="1">
    <source>
        <dbReference type="SAM" id="MobiDB-lite"/>
    </source>
</evidence>
<feature type="region of interest" description="Disordered" evidence="1">
    <location>
        <begin position="39"/>
        <end position="59"/>
    </location>
</feature>
<organism evidence="2 3">
    <name type="scientific">Flexivirga oryzae</name>
    <dbReference type="NCBI Taxonomy" id="1794944"/>
    <lineage>
        <taxon>Bacteria</taxon>
        <taxon>Bacillati</taxon>
        <taxon>Actinomycetota</taxon>
        <taxon>Actinomycetes</taxon>
        <taxon>Micrococcales</taxon>
        <taxon>Dermacoccaceae</taxon>
        <taxon>Flexivirga</taxon>
    </lineage>
</organism>
<keyword evidence="3" id="KW-1185">Reference proteome</keyword>
<evidence type="ECO:0000313" key="3">
    <source>
        <dbReference type="Proteomes" id="UP000559182"/>
    </source>
</evidence>
<accession>A0A839NCU4</accession>
<gene>
    <name evidence="2" type="ORF">FHU39_003023</name>
</gene>
<name>A0A839NCU4_9MICO</name>